<feature type="domain" description="Radical SAM core" evidence="17">
    <location>
        <begin position="41"/>
        <end position="274"/>
    </location>
</feature>
<keyword evidence="7 14" id="KW-0949">S-adenosyl-L-methionine</keyword>
<evidence type="ECO:0000256" key="16">
    <source>
        <dbReference type="PIRSR" id="PIRSR000167-2"/>
    </source>
</evidence>
<dbReference type="InterPro" id="IPR034505">
    <property type="entry name" value="Coproporphyrinogen-III_oxidase"/>
</dbReference>
<dbReference type="PANTHER" id="PTHR13932">
    <property type="entry name" value="COPROPORPHYRINIGEN III OXIDASE"/>
    <property type="match status" value="1"/>
</dbReference>
<evidence type="ECO:0000256" key="8">
    <source>
        <dbReference type="ARBA" id="ARBA00022723"/>
    </source>
</evidence>
<evidence type="ECO:0000259" key="17">
    <source>
        <dbReference type="PROSITE" id="PS51918"/>
    </source>
</evidence>
<dbReference type="PANTHER" id="PTHR13932:SF6">
    <property type="entry name" value="OXYGEN-INDEPENDENT COPROPORPHYRINOGEN III OXIDASE"/>
    <property type="match status" value="1"/>
</dbReference>
<dbReference type="Gene3D" id="1.10.10.920">
    <property type="match status" value="1"/>
</dbReference>
<keyword evidence="6 14" id="KW-0963">Cytoplasm</keyword>
<evidence type="ECO:0000256" key="6">
    <source>
        <dbReference type="ARBA" id="ARBA00022490"/>
    </source>
</evidence>
<evidence type="ECO:0000256" key="4">
    <source>
        <dbReference type="ARBA" id="ARBA00011245"/>
    </source>
</evidence>
<comment type="pathway">
    <text evidence="2 14">Porphyrin-containing compound metabolism; protoporphyrin-IX biosynthesis; protoporphyrinogen-IX from coproporphyrinogen-III (AdoMet route): step 1/1.</text>
</comment>
<dbReference type="InterPro" id="IPR058240">
    <property type="entry name" value="rSAM_sf"/>
</dbReference>
<dbReference type="CDD" id="cd01335">
    <property type="entry name" value="Radical_SAM"/>
    <property type="match status" value="1"/>
</dbReference>
<name>A0A841L2W9_9SPHN</name>
<dbReference type="InterPro" id="IPR013785">
    <property type="entry name" value="Aldolase_TIM"/>
</dbReference>
<dbReference type="GO" id="GO:0005737">
    <property type="term" value="C:cytoplasm"/>
    <property type="evidence" value="ECO:0007669"/>
    <property type="project" value="UniProtKB-SubCell"/>
</dbReference>
<keyword evidence="9 14" id="KW-0560">Oxidoreductase</keyword>
<feature type="binding site" evidence="15">
    <location>
        <position position="50"/>
    </location>
    <ligand>
        <name>S-adenosyl-L-methionine</name>
        <dbReference type="ChEBI" id="CHEBI:59789"/>
        <label>1</label>
    </ligand>
</feature>
<organism evidence="18 19">
    <name type="scientific">Polymorphobacter multimanifer</name>
    <dbReference type="NCBI Taxonomy" id="1070431"/>
    <lineage>
        <taxon>Bacteria</taxon>
        <taxon>Pseudomonadati</taxon>
        <taxon>Pseudomonadota</taxon>
        <taxon>Alphaproteobacteria</taxon>
        <taxon>Sphingomonadales</taxon>
        <taxon>Sphingosinicellaceae</taxon>
        <taxon>Polymorphobacter</taxon>
    </lineage>
</organism>
<reference evidence="18 19" key="1">
    <citation type="submission" date="2020-08" db="EMBL/GenBank/DDBJ databases">
        <title>Genomic Encyclopedia of Type Strains, Phase IV (KMG-IV): sequencing the most valuable type-strain genomes for metagenomic binning, comparative biology and taxonomic classification.</title>
        <authorList>
            <person name="Goeker M."/>
        </authorList>
    </citation>
    <scope>NUCLEOTIDE SEQUENCE [LARGE SCALE GENOMIC DNA]</scope>
    <source>
        <strain evidence="18 19">DSM 102189</strain>
    </source>
</reference>
<keyword evidence="8 14" id="KW-0479">Metal-binding</keyword>
<dbReference type="SUPFAM" id="SSF102114">
    <property type="entry name" value="Radical SAM enzymes"/>
    <property type="match status" value="1"/>
</dbReference>
<evidence type="ECO:0000256" key="1">
    <source>
        <dbReference type="ARBA" id="ARBA00004496"/>
    </source>
</evidence>
<keyword evidence="12 14" id="KW-0627">Porphyrin biosynthesis</keyword>
<feature type="binding site" evidence="15">
    <location>
        <position position="139"/>
    </location>
    <ligand>
        <name>S-adenosyl-L-methionine</name>
        <dbReference type="ChEBI" id="CHEBI:59789"/>
        <label>1</label>
    </ligand>
</feature>
<dbReference type="InterPro" id="IPR007197">
    <property type="entry name" value="rSAM"/>
</dbReference>
<keyword evidence="11 14" id="KW-0411">Iron-sulfur</keyword>
<comment type="catalytic activity">
    <reaction evidence="13 14">
        <text>coproporphyrinogen III + 2 S-adenosyl-L-methionine = protoporphyrinogen IX + 2 5'-deoxyadenosine + 2 L-methionine + 2 CO2</text>
        <dbReference type="Rhea" id="RHEA:15425"/>
        <dbReference type="ChEBI" id="CHEBI:16526"/>
        <dbReference type="ChEBI" id="CHEBI:17319"/>
        <dbReference type="ChEBI" id="CHEBI:57307"/>
        <dbReference type="ChEBI" id="CHEBI:57309"/>
        <dbReference type="ChEBI" id="CHEBI:57844"/>
        <dbReference type="ChEBI" id="CHEBI:59789"/>
        <dbReference type="EC" id="1.3.98.3"/>
    </reaction>
</comment>
<evidence type="ECO:0000256" key="5">
    <source>
        <dbReference type="ARBA" id="ARBA00022485"/>
    </source>
</evidence>
<feature type="binding site" evidence="16">
    <location>
        <position position="63"/>
    </location>
    <ligand>
        <name>[4Fe-4S] cluster</name>
        <dbReference type="ChEBI" id="CHEBI:49883"/>
        <note>4Fe-4S-S-AdoMet</note>
    </ligand>
</feature>
<comment type="similarity">
    <text evidence="3 14">Belongs to the anaerobic coproporphyrinogen-III oxidase family.</text>
</comment>
<evidence type="ECO:0000256" key="14">
    <source>
        <dbReference type="PIRNR" id="PIRNR000167"/>
    </source>
</evidence>
<comment type="caution">
    <text evidence="18">The sequence shown here is derived from an EMBL/GenBank/DDBJ whole genome shotgun (WGS) entry which is preliminary data.</text>
</comment>
<dbReference type="UniPathway" id="UPA00251">
    <property type="reaction ID" value="UER00323"/>
</dbReference>
<dbReference type="AlphaFoldDB" id="A0A841L2W9"/>
<feature type="binding site" evidence="15">
    <location>
        <begin position="62"/>
        <end position="64"/>
    </location>
    <ligand>
        <name>S-adenosyl-L-methionine</name>
        <dbReference type="ChEBI" id="CHEBI:59789"/>
        <label>2</label>
    </ligand>
</feature>
<feature type="binding site" evidence="15">
    <location>
        <position position="237"/>
    </location>
    <ligand>
        <name>S-adenosyl-L-methionine</name>
        <dbReference type="ChEBI" id="CHEBI:59789"/>
        <label>2</label>
    </ligand>
</feature>
<evidence type="ECO:0000256" key="15">
    <source>
        <dbReference type="PIRSR" id="PIRSR000167-1"/>
    </source>
</evidence>
<dbReference type="RefSeq" id="WP_184197244.1">
    <property type="nucleotide sequence ID" value="NZ_BMOX01000012.1"/>
</dbReference>
<evidence type="ECO:0000256" key="9">
    <source>
        <dbReference type="ARBA" id="ARBA00023002"/>
    </source>
</evidence>
<dbReference type="GO" id="GO:0006782">
    <property type="term" value="P:protoporphyrinogen IX biosynthetic process"/>
    <property type="evidence" value="ECO:0007669"/>
    <property type="project" value="UniProtKB-UniPathway"/>
</dbReference>
<dbReference type="GO" id="GO:0004109">
    <property type="term" value="F:coproporphyrinogen oxidase activity"/>
    <property type="evidence" value="ECO:0007669"/>
    <property type="project" value="InterPro"/>
</dbReference>
<dbReference type="EC" id="1.3.98.3" evidence="14"/>
<evidence type="ECO:0000256" key="7">
    <source>
        <dbReference type="ARBA" id="ARBA00022691"/>
    </source>
</evidence>
<feature type="binding site" evidence="15">
    <location>
        <position position="203"/>
    </location>
    <ligand>
        <name>S-adenosyl-L-methionine</name>
        <dbReference type="ChEBI" id="CHEBI:59789"/>
        <label>2</label>
    </ligand>
</feature>
<keyword evidence="5 14" id="KW-0004">4Fe-4S</keyword>
<evidence type="ECO:0000313" key="19">
    <source>
        <dbReference type="Proteomes" id="UP000538147"/>
    </source>
</evidence>
<evidence type="ECO:0000256" key="10">
    <source>
        <dbReference type="ARBA" id="ARBA00023004"/>
    </source>
</evidence>
<protein>
    <recommendedName>
        <fullName evidence="14">Coproporphyrinogen-III oxidase</fullName>
        <ecNumber evidence="14">1.3.98.3</ecNumber>
    </recommendedName>
</protein>
<feature type="binding site" evidence="16">
    <location>
        <position position="60"/>
    </location>
    <ligand>
        <name>[4Fe-4S] cluster</name>
        <dbReference type="ChEBI" id="CHEBI:49883"/>
        <note>4Fe-4S-S-AdoMet</note>
    </ligand>
</feature>
<dbReference type="NCBIfam" id="TIGR00538">
    <property type="entry name" value="hemN"/>
    <property type="match status" value="1"/>
</dbReference>
<evidence type="ECO:0000256" key="12">
    <source>
        <dbReference type="ARBA" id="ARBA00023244"/>
    </source>
</evidence>
<feature type="binding site" evidence="15">
    <location>
        <position position="166"/>
    </location>
    <ligand>
        <name>S-adenosyl-L-methionine</name>
        <dbReference type="ChEBI" id="CHEBI:59789"/>
        <label>2</label>
    </ligand>
</feature>
<keyword evidence="19" id="KW-1185">Reference proteome</keyword>
<dbReference type="SMART" id="SM00729">
    <property type="entry name" value="Elp3"/>
    <property type="match status" value="1"/>
</dbReference>
<sequence length="440" mass="47077">MSIYFPELLATPVPRYTSYPTAAEFHQGIGAQDMAAAIDAVAPGTPVSLYLHIPFCHQLCWYCGCNTGTTGRGDRLRAYLDRLKAEVALVAARLGQRGRITRIAFGGGSPNAVAAADFAALLGHVRQHFAADSAIVSVEIDPRGLDAGWAAMLKAEGVTRASLGVQTLDPAIQAAIGRIQPLTVIEKSVALLRGAGITSLNFDLMYGLPGQQPEHLAGTLASSIALAPDRLAVFGYAHVPHLIARQRRIDDTALPDAPARFAMAEFATRMLTAAGYQPIGFDHFARPDDPLALAAREDRLHRNFQGFTDDDAKVTLGMGVSAISVFPDLLVQNEKHSGRYHAAIGSQRLAAALGCRRSEEDRVRAGIICSILGTGAAYAGRLACQPQVRDRLAPFEAAGLLHWRGSRLELAADAMPYARTIAAAFDTHRQVSQVQLSRAV</sequence>
<feature type="binding site" evidence="15">
    <location>
        <position position="178"/>
    </location>
    <ligand>
        <name>S-adenosyl-L-methionine</name>
        <dbReference type="ChEBI" id="CHEBI:59789"/>
        <label>2</label>
    </ligand>
</feature>
<dbReference type="GO" id="GO:0051539">
    <property type="term" value="F:4 iron, 4 sulfur cluster binding"/>
    <property type="evidence" value="ECO:0007669"/>
    <property type="project" value="UniProtKB-KW"/>
</dbReference>
<dbReference type="InterPro" id="IPR004558">
    <property type="entry name" value="Coprogen_oxidase_HemN"/>
</dbReference>
<dbReference type="GO" id="GO:0051989">
    <property type="term" value="F:coproporphyrinogen dehydrogenase activity"/>
    <property type="evidence" value="ECO:0007669"/>
    <property type="project" value="UniProtKB-EC"/>
</dbReference>
<dbReference type="SFLD" id="SFLDS00029">
    <property type="entry name" value="Radical_SAM"/>
    <property type="match status" value="1"/>
</dbReference>
<evidence type="ECO:0000256" key="13">
    <source>
        <dbReference type="ARBA" id="ARBA00048321"/>
    </source>
</evidence>
<evidence type="ECO:0000256" key="3">
    <source>
        <dbReference type="ARBA" id="ARBA00005493"/>
    </source>
</evidence>
<dbReference type="Pfam" id="PF04055">
    <property type="entry name" value="Radical_SAM"/>
    <property type="match status" value="1"/>
</dbReference>
<comment type="subcellular location">
    <subcellularLocation>
        <location evidence="1 14">Cytoplasm</location>
    </subcellularLocation>
</comment>
<feature type="binding site" evidence="15">
    <location>
        <position position="323"/>
    </location>
    <ligand>
        <name>S-adenosyl-L-methionine</name>
        <dbReference type="ChEBI" id="CHEBI:59789"/>
        <label>1</label>
    </ligand>
</feature>
<feature type="binding site" evidence="15">
    <location>
        <position position="107"/>
    </location>
    <ligand>
        <name>S-adenosyl-L-methionine</name>
        <dbReference type="ChEBI" id="CHEBI:59789"/>
        <label>1</label>
    </ligand>
</feature>
<proteinExistence type="inferred from homology"/>
<dbReference type="EMBL" id="JACIIV010000008">
    <property type="protein sequence ID" value="MBB6227179.1"/>
    <property type="molecule type" value="Genomic_DNA"/>
</dbReference>
<dbReference type="InterPro" id="IPR006638">
    <property type="entry name" value="Elp3/MiaA/NifB-like_rSAM"/>
</dbReference>
<accession>A0A841L2W9</accession>
<gene>
    <name evidence="18" type="ORF">FHS79_001343</name>
</gene>
<dbReference type="Gene3D" id="3.20.20.70">
    <property type="entry name" value="Aldolase class I"/>
    <property type="match status" value="1"/>
</dbReference>
<dbReference type="PIRSF" id="PIRSF000167">
    <property type="entry name" value="HemN"/>
    <property type="match status" value="1"/>
</dbReference>
<evidence type="ECO:0000256" key="11">
    <source>
        <dbReference type="ARBA" id="ARBA00023014"/>
    </source>
</evidence>
<evidence type="ECO:0000313" key="18">
    <source>
        <dbReference type="EMBL" id="MBB6227179.1"/>
    </source>
</evidence>
<evidence type="ECO:0000256" key="2">
    <source>
        <dbReference type="ARBA" id="ARBA00004785"/>
    </source>
</evidence>
<dbReference type="SFLD" id="SFLDG01065">
    <property type="entry name" value="anaerobic_coproporphyrinogen-I"/>
    <property type="match status" value="1"/>
</dbReference>
<dbReference type="GO" id="GO:0046872">
    <property type="term" value="F:metal ion binding"/>
    <property type="evidence" value="ECO:0007669"/>
    <property type="project" value="UniProtKB-KW"/>
</dbReference>
<dbReference type="PROSITE" id="PS51918">
    <property type="entry name" value="RADICAL_SAM"/>
    <property type="match status" value="1"/>
</dbReference>
<keyword evidence="10 14" id="KW-0408">Iron</keyword>
<comment type="subunit">
    <text evidence="4">Monomer.</text>
</comment>
<dbReference type="Proteomes" id="UP000538147">
    <property type="component" value="Unassembled WGS sequence"/>
</dbReference>
<comment type="cofactor">
    <cofactor evidence="14 16">
        <name>[4Fe-4S] cluster</name>
        <dbReference type="ChEBI" id="CHEBI:49883"/>
    </cofactor>
    <text evidence="14 16">Binds 1 [4Fe-4S] cluster. The cluster is coordinated with 3 cysteines and an exchangeable S-adenosyl-L-methionine.</text>
</comment>
<feature type="binding site" evidence="16">
    <location>
        <position position="56"/>
    </location>
    <ligand>
        <name>[4Fe-4S] cluster</name>
        <dbReference type="ChEBI" id="CHEBI:49883"/>
        <note>4Fe-4S-S-AdoMet</note>
    </ligand>
</feature>